<dbReference type="CDD" id="cd18711">
    <property type="entry name" value="PIN_VapC-like_DUF411"/>
    <property type="match status" value="1"/>
</dbReference>
<evidence type="ECO:0008006" key="3">
    <source>
        <dbReference type="Google" id="ProtNLM"/>
    </source>
</evidence>
<dbReference type="PATRIC" id="fig|466.6.peg.2162"/>
<dbReference type="InterPro" id="IPR016541">
    <property type="entry name" value="UCP008505"/>
</dbReference>
<evidence type="ECO:0000313" key="2">
    <source>
        <dbReference type="Proteomes" id="UP000054908"/>
    </source>
</evidence>
<gene>
    <name evidence="1" type="ORF">Lmac_2040</name>
</gene>
<proteinExistence type="predicted"/>
<organism evidence="1 2">
    <name type="scientific">Legionella maceachernii</name>
    <dbReference type="NCBI Taxonomy" id="466"/>
    <lineage>
        <taxon>Bacteria</taxon>
        <taxon>Pseudomonadati</taxon>
        <taxon>Pseudomonadota</taxon>
        <taxon>Gammaproteobacteria</taxon>
        <taxon>Legionellales</taxon>
        <taxon>Legionellaceae</taxon>
        <taxon>Legionella</taxon>
    </lineage>
</organism>
<keyword evidence="2" id="KW-1185">Reference proteome</keyword>
<comment type="caution">
    <text evidence="1">The sequence shown here is derived from an EMBL/GenBank/DDBJ whole genome shotgun (WGS) entry which is preliminary data.</text>
</comment>
<sequence>MYIFDTSSFSLLFKYYPSTFPSLWNKFNELIKSQTVSSVIEVFKELQGMHKNEAAIAWTNNNKDIFHKPTGEEANFIMQLFKEKNGHFQGMIEKTKQLKGGLCADPFLIAKAKINNLTVITEERNKPHSTKIPAICEYYSIPCKNLEQFMIEENWMF</sequence>
<accession>A0A0W0VZC8</accession>
<dbReference type="AlphaFoldDB" id="A0A0W0VZC8"/>
<dbReference type="Proteomes" id="UP000054908">
    <property type="component" value="Unassembled WGS sequence"/>
</dbReference>
<reference evidence="1 2" key="1">
    <citation type="submission" date="2015-11" db="EMBL/GenBank/DDBJ databases">
        <title>Genomic analysis of 38 Legionella species identifies large and diverse effector repertoires.</title>
        <authorList>
            <person name="Burstein D."/>
            <person name="Amaro F."/>
            <person name="Zusman T."/>
            <person name="Lifshitz Z."/>
            <person name="Cohen O."/>
            <person name="Gilbert J.A."/>
            <person name="Pupko T."/>
            <person name="Shuman H.A."/>
            <person name="Segal G."/>
        </authorList>
    </citation>
    <scope>NUCLEOTIDE SEQUENCE [LARGE SCALE GENOMIC DNA]</scope>
    <source>
        <strain evidence="1 2">PX-1-G2-E2</strain>
    </source>
</reference>
<dbReference type="STRING" id="466.Lmac_2040"/>
<evidence type="ECO:0000313" key="1">
    <source>
        <dbReference type="EMBL" id="KTD25062.1"/>
    </source>
</evidence>
<dbReference type="PIRSF" id="PIRSF008505">
    <property type="entry name" value="UCP008505"/>
    <property type="match status" value="1"/>
</dbReference>
<protein>
    <recommendedName>
        <fullName evidence="3">DUF4411 family protein</fullName>
    </recommendedName>
</protein>
<dbReference type="Pfam" id="PF14367">
    <property type="entry name" value="DUF4411"/>
    <property type="match status" value="1"/>
</dbReference>
<dbReference type="RefSeq" id="WP_065240023.1">
    <property type="nucleotide sequence ID" value="NZ_CAAAIB010000013.1"/>
</dbReference>
<dbReference type="EMBL" id="LNYL01000045">
    <property type="protein sequence ID" value="KTD25062.1"/>
    <property type="molecule type" value="Genomic_DNA"/>
</dbReference>
<dbReference type="OrthoDB" id="338425at2"/>
<name>A0A0W0VZC8_9GAMM</name>